<protein>
    <submittedName>
        <fullName evidence="1">Uncharacterized protein</fullName>
    </submittedName>
</protein>
<evidence type="ECO:0000313" key="2">
    <source>
        <dbReference type="Proteomes" id="UP000324897"/>
    </source>
</evidence>
<dbReference type="EMBL" id="RWGY01000009">
    <property type="protein sequence ID" value="TVU35282.1"/>
    <property type="molecule type" value="Genomic_DNA"/>
</dbReference>
<dbReference type="Gramene" id="TVU35282">
    <property type="protein sequence ID" value="TVU35282"/>
    <property type="gene ID" value="EJB05_17166"/>
</dbReference>
<dbReference type="PANTHER" id="PTHR33377">
    <property type="entry name" value="OS10G0134700 PROTEIN-RELATED"/>
    <property type="match status" value="1"/>
</dbReference>
<comment type="caution">
    <text evidence="1">The sequence shown here is derived from an EMBL/GenBank/DDBJ whole genome shotgun (WGS) entry which is preliminary data.</text>
</comment>
<keyword evidence="2" id="KW-1185">Reference proteome</keyword>
<dbReference type="Gene3D" id="3.40.50.300">
    <property type="entry name" value="P-loop containing nucleotide triphosphate hydrolases"/>
    <property type="match status" value="1"/>
</dbReference>
<accession>A0A5J9VG68</accession>
<proteinExistence type="predicted"/>
<dbReference type="SUPFAM" id="SSF52540">
    <property type="entry name" value="P-loop containing nucleoside triphosphate hydrolases"/>
    <property type="match status" value="1"/>
</dbReference>
<reference evidence="1 2" key="1">
    <citation type="journal article" date="2019" name="Sci. Rep.">
        <title>A high-quality genome of Eragrostis curvula grass provides insights into Poaceae evolution and supports new strategies to enhance forage quality.</title>
        <authorList>
            <person name="Carballo J."/>
            <person name="Santos B.A.C.M."/>
            <person name="Zappacosta D."/>
            <person name="Garbus I."/>
            <person name="Selva J.P."/>
            <person name="Gallo C.A."/>
            <person name="Diaz A."/>
            <person name="Albertini E."/>
            <person name="Caccamo M."/>
            <person name="Echenique V."/>
        </authorList>
    </citation>
    <scope>NUCLEOTIDE SEQUENCE [LARGE SCALE GENOMIC DNA]</scope>
    <source>
        <strain evidence="2">cv. Victoria</strain>
        <tissue evidence="1">Leaf</tissue>
    </source>
</reference>
<organism evidence="1 2">
    <name type="scientific">Eragrostis curvula</name>
    <name type="common">weeping love grass</name>
    <dbReference type="NCBI Taxonomy" id="38414"/>
    <lineage>
        <taxon>Eukaryota</taxon>
        <taxon>Viridiplantae</taxon>
        <taxon>Streptophyta</taxon>
        <taxon>Embryophyta</taxon>
        <taxon>Tracheophyta</taxon>
        <taxon>Spermatophyta</taxon>
        <taxon>Magnoliopsida</taxon>
        <taxon>Liliopsida</taxon>
        <taxon>Poales</taxon>
        <taxon>Poaceae</taxon>
        <taxon>PACMAD clade</taxon>
        <taxon>Chloridoideae</taxon>
        <taxon>Eragrostideae</taxon>
        <taxon>Eragrostidinae</taxon>
        <taxon>Eragrostis</taxon>
    </lineage>
</organism>
<evidence type="ECO:0000313" key="1">
    <source>
        <dbReference type="EMBL" id="TVU35282.1"/>
    </source>
</evidence>
<dbReference type="AlphaFoldDB" id="A0A5J9VG68"/>
<dbReference type="PANTHER" id="PTHR33377:SF60">
    <property type="entry name" value="NB-ARC DOMAIN-CONTAINING PROTEIN"/>
    <property type="match status" value="1"/>
</dbReference>
<gene>
    <name evidence="1" type="ORF">EJB05_17166</name>
</gene>
<dbReference type="InterPro" id="IPR027417">
    <property type="entry name" value="P-loop_NTPase"/>
</dbReference>
<dbReference type="OrthoDB" id="601224at2759"/>
<feature type="non-terminal residue" evidence="1">
    <location>
        <position position="1"/>
    </location>
</feature>
<sequence length="497" mass="56638">MMHNLINAALSMVIQRYSNPKPEEAEHKLQRLERVLLRIDAMVEEAEGRHITSQAMLRQLELLRHGMYGGHYMLDAFRCRDRGGDNEVSDGRAVVLRPRFRAAKRLLMSPVNDYEDNLQNTMLDADRVKKLEKVLHGLETLMADMQEFVILLGGYPRICRQPYSTYLILDKVMFGRQMEMETVRNFLLRPDAAGDGNPGVLPIVGTARVGKSTLVEHVCLDDRVRGHFRFIVFFSSNDLGAGSMHALRESGVIKHQDLSAASQGKSLAVIELTGDMEEETWRRLYSSAACSMGHGSKIIVTSRSENIVALGTTQALRLKPLPQEAFWYFFKTLAFGSASPHDEPKLKSIGMEIAMLLNRQIIRANIVASLLRTNLNARFWHRALQCLRDYTNKHLCTYGEHPSVLLSKRQPVYLWSMVRNQTEVVICNVYQKPSPYHGVPKLRVQEFITERVIDHGNFDMVMWRSSVPPYNAYVVSCVAELTRCSKANKKRPRHARV</sequence>
<dbReference type="Proteomes" id="UP000324897">
    <property type="component" value="Unassembled WGS sequence"/>
</dbReference>
<name>A0A5J9VG68_9POAL</name>